<dbReference type="OrthoDB" id="634389at2"/>
<keyword evidence="1" id="KW-0472">Membrane</keyword>
<dbReference type="PANTHER" id="PTHR36459">
    <property type="entry name" value="ORF"/>
    <property type="match status" value="1"/>
</dbReference>
<comment type="caution">
    <text evidence="3">The sequence shown here is derived from an EMBL/GenBank/DDBJ whole genome shotgun (WGS) entry which is preliminary data.</text>
</comment>
<gene>
    <name evidence="3" type="ORF">FOA19_10635</name>
</gene>
<dbReference type="InterPro" id="IPR005804">
    <property type="entry name" value="FA_desaturase_dom"/>
</dbReference>
<dbReference type="AlphaFoldDB" id="A0A5B6TB97"/>
<protein>
    <submittedName>
        <fullName evidence="3">Fatty acid desaturase</fullName>
    </submittedName>
</protein>
<dbReference type="GO" id="GO:0006629">
    <property type="term" value="P:lipid metabolic process"/>
    <property type="evidence" value="ECO:0007669"/>
    <property type="project" value="InterPro"/>
</dbReference>
<dbReference type="RefSeq" id="WP_149090813.1">
    <property type="nucleotide sequence ID" value="NZ_VKKY01000002.1"/>
</dbReference>
<accession>A0A5B6TB97</accession>
<feature type="transmembrane region" description="Helical" evidence="1">
    <location>
        <begin position="190"/>
        <end position="218"/>
    </location>
</feature>
<feature type="transmembrane region" description="Helical" evidence="1">
    <location>
        <begin position="62"/>
        <end position="87"/>
    </location>
</feature>
<keyword evidence="1" id="KW-1133">Transmembrane helix</keyword>
<organism evidence="3 4">
    <name type="scientific">Rufibacter hautae</name>
    <dbReference type="NCBI Taxonomy" id="2595005"/>
    <lineage>
        <taxon>Bacteria</taxon>
        <taxon>Pseudomonadati</taxon>
        <taxon>Bacteroidota</taxon>
        <taxon>Cytophagia</taxon>
        <taxon>Cytophagales</taxon>
        <taxon>Hymenobacteraceae</taxon>
        <taxon>Rufibacter</taxon>
    </lineage>
</organism>
<dbReference type="Proteomes" id="UP000324133">
    <property type="component" value="Unassembled WGS sequence"/>
</dbReference>
<dbReference type="PANTHER" id="PTHR36459:SF1">
    <property type="entry name" value="FATTY ACID DESATURASE DOMAIN-CONTAINING PROTEIN-RELATED"/>
    <property type="match status" value="1"/>
</dbReference>
<proteinExistence type="predicted"/>
<dbReference type="Pfam" id="PF00487">
    <property type="entry name" value="FA_desaturase"/>
    <property type="match status" value="1"/>
</dbReference>
<sequence>MKTLTAVTDPCGVGKPVSAIDYFFVKYLNDERDLPFVYLTIKISLILIPFSVLLYMPFITGWVWWVLALLYLIINNAIFKGTFGLMFHCINHRPLFKNAYKYWNNYLPWVLGPFFGQSPETYFSHHIGMHHVEGNMPEDESSTMTYQRDSVRSFLKYNGLFMIAGVADLFNYLLRKKRRKLARRTVVGEVFYISLCVGLSFISFPATLFVFIIPLFIFRFIAMLGNWTQHSFVDASDPANPYKNSITCINVKYNHKCWNDGYHISHHERPAMHWSEYPNFFLKNQAKYRQNQAIVFDGLDYARVFFYLMSKRYDVLARHLLNIDNAFASEQEAVTLLKERTKPILI</sequence>
<name>A0A5B6TB97_9BACT</name>
<dbReference type="CDD" id="cd01060">
    <property type="entry name" value="Membrane-FADS-like"/>
    <property type="match status" value="1"/>
</dbReference>
<feature type="transmembrane region" description="Helical" evidence="1">
    <location>
        <begin position="154"/>
        <end position="174"/>
    </location>
</feature>
<evidence type="ECO:0000313" key="3">
    <source>
        <dbReference type="EMBL" id="KAA3437749.1"/>
    </source>
</evidence>
<feature type="transmembrane region" description="Helical" evidence="1">
    <location>
        <begin position="36"/>
        <end position="56"/>
    </location>
</feature>
<keyword evidence="4" id="KW-1185">Reference proteome</keyword>
<keyword evidence="1" id="KW-0812">Transmembrane</keyword>
<reference evidence="3 4" key="1">
    <citation type="submission" date="2019-07" db="EMBL/GenBank/DDBJ databases">
        <title>Rufibacter sp. nov., isolated from lake sediment.</title>
        <authorList>
            <person name="Qu J.-H."/>
        </authorList>
    </citation>
    <scope>NUCLEOTIDE SEQUENCE [LARGE SCALE GENOMIC DNA]</scope>
    <source>
        <strain evidence="3 4">NBS58-1</strain>
    </source>
</reference>
<feature type="domain" description="Fatty acid desaturase" evidence="2">
    <location>
        <begin position="64"/>
        <end position="289"/>
    </location>
</feature>
<evidence type="ECO:0000313" key="4">
    <source>
        <dbReference type="Proteomes" id="UP000324133"/>
    </source>
</evidence>
<dbReference type="EMBL" id="VKKY01000002">
    <property type="protein sequence ID" value="KAA3437749.1"/>
    <property type="molecule type" value="Genomic_DNA"/>
</dbReference>
<evidence type="ECO:0000256" key="1">
    <source>
        <dbReference type="SAM" id="Phobius"/>
    </source>
</evidence>
<evidence type="ECO:0000259" key="2">
    <source>
        <dbReference type="Pfam" id="PF00487"/>
    </source>
</evidence>